<dbReference type="SFLD" id="SFLDF00288">
    <property type="entry name" value="HemN-like__clustered_with_nucl"/>
    <property type="match status" value="1"/>
</dbReference>
<keyword evidence="5 9" id="KW-0479">Metal-binding</keyword>
<dbReference type="PANTHER" id="PTHR13932">
    <property type="entry name" value="COPROPORPHYRINIGEN III OXIDASE"/>
    <property type="match status" value="1"/>
</dbReference>
<reference evidence="11 12" key="1">
    <citation type="submission" date="2020-01" db="EMBL/GenBank/DDBJ databases">
        <title>Genome analysis of Anaerocolumna sp. CBA3638.</title>
        <authorList>
            <person name="Kim J."/>
            <person name="Roh S.W."/>
        </authorList>
    </citation>
    <scope>NUCLEOTIDE SEQUENCE [LARGE SCALE GENOMIC DNA]</scope>
    <source>
        <strain evidence="11 12">CBA3638</strain>
    </source>
</reference>
<gene>
    <name evidence="11" type="ORF">Ana3638_14980</name>
</gene>
<dbReference type="GO" id="GO:0051539">
    <property type="term" value="F:4 iron, 4 sulfur cluster binding"/>
    <property type="evidence" value="ECO:0007669"/>
    <property type="project" value="UniProtKB-UniRule"/>
</dbReference>
<dbReference type="Gene3D" id="3.20.20.70">
    <property type="entry name" value="Aldolase class I"/>
    <property type="match status" value="1"/>
</dbReference>
<evidence type="ECO:0000256" key="2">
    <source>
        <dbReference type="ARBA" id="ARBA00017228"/>
    </source>
</evidence>
<dbReference type="InterPro" id="IPR007197">
    <property type="entry name" value="rSAM"/>
</dbReference>
<dbReference type="SUPFAM" id="SSF102114">
    <property type="entry name" value="Radical SAM enzymes"/>
    <property type="match status" value="1"/>
</dbReference>
<dbReference type="GO" id="GO:0004109">
    <property type="term" value="F:coproporphyrinogen oxidase activity"/>
    <property type="evidence" value="ECO:0007669"/>
    <property type="project" value="InterPro"/>
</dbReference>
<dbReference type="PROSITE" id="PS51918">
    <property type="entry name" value="RADICAL_SAM"/>
    <property type="match status" value="1"/>
</dbReference>
<comment type="function">
    <text evidence="9">Probably acts as a heme chaperone, transferring heme to an unknown acceptor. Binds one molecule of heme per monomer, possibly covalently. Binds 1 [4Fe-4S] cluster. The cluster is coordinated with 3 cysteines and an exchangeable S-adenosyl-L-methionine.</text>
</comment>
<dbReference type="NCBIfam" id="TIGR00539">
    <property type="entry name" value="hemN_rel"/>
    <property type="match status" value="1"/>
</dbReference>
<protein>
    <recommendedName>
        <fullName evidence="2 9">Heme chaperone HemW</fullName>
    </recommendedName>
</protein>
<dbReference type="RefSeq" id="WP_161838751.1">
    <property type="nucleotide sequence ID" value="NZ_CP048000.1"/>
</dbReference>
<evidence type="ECO:0000256" key="9">
    <source>
        <dbReference type="RuleBase" id="RU364116"/>
    </source>
</evidence>
<dbReference type="InterPro" id="IPR004559">
    <property type="entry name" value="HemW-like"/>
</dbReference>
<dbReference type="GO" id="GO:0005737">
    <property type="term" value="C:cytoplasm"/>
    <property type="evidence" value="ECO:0007669"/>
    <property type="project" value="UniProtKB-SubCell"/>
</dbReference>
<sequence>MINGQKKDLGLYIHIPFCVRKCDYCDFLSAPADEETKNKYVKALIAEIKSYKQVSAEYLVKTIFIGGGTPSSLEGKLIQAIMDTIREVFRISSGDIEEQPEITIEVNPGTITREKLLCYKNAGINRLSFGLQSADNNELKMLGRIHTYETFKENYNLARELGFRNINIDLMSGLPGQTLENWLYTLQETVKLDPEHISAYSLIIEEGTPFYLRYREEDQDEELDRKIYAETKEYLEKTGYYRYEISNYAKPGFESRHNSSYWLRTDYLGLGLGASSLLNKIRFQNEDNLSVYLKNSAEYHNIRRNEEPLTKNQQMEEFMFLGLRMSKGISKNNFKKIFGETIESIYGEIINKSLFEGLIEAKGDKIYLTDKGIDLSNVVLSRFLLD</sequence>
<evidence type="ECO:0000259" key="10">
    <source>
        <dbReference type="PROSITE" id="PS51918"/>
    </source>
</evidence>
<feature type="domain" description="Radical SAM core" evidence="10">
    <location>
        <begin position="3"/>
        <end position="244"/>
    </location>
</feature>
<dbReference type="InterPro" id="IPR034505">
    <property type="entry name" value="Coproporphyrinogen-III_oxidase"/>
</dbReference>
<evidence type="ECO:0000256" key="1">
    <source>
        <dbReference type="ARBA" id="ARBA00006100"/>
    </source>
</evidence>
<evidence type="ECO:0000256" key="8">
    <source>
        <dbReference type="ARBA" id="ARBA00023186"/>
    </source>
</evidence>
<keyword evidence="9" id="KW-0004">4Fe-4S</keyword>
<keyword evidence="12" id="KW-1185">Reference proteome</keyword>
<dbReference type="SMART" id="SM00729">
    <property type="entry name" value="Elp3"/>
    <property type="match status" value="1"/>
</dbReference>
<name>A0A6P1TQ67_9FIRM</name>
<dbReference type="InterPro" id="IPR058240">
    <property type="entry name" value="rSAM_sf"/>
</dbReference>
<dbReference type="InterPro" id="IPR013785">
    <property type="entry name" value="Aldolase_TIM"/>
</dbReference>
<evidence type="ECO:0000313" key="12">
    <source>
        <dbReference type="Proteomes" id="UP000464314"/>
    </source>
</evidence>
<keyword evidence="9" id="KW-0963">Cytoplasm</keyword>
<accession>A0A6P1TQ67</accession>
<dbReference type="SFLD" id="SFLDS00029">
    <property type="entry name" value="Radical_SAM"/>
    <property type="match status" value="1"/>
</dbReference>
<keyword evidence="7 9" id="KW-0411">Iron-sulfur</keyword>
<dbReference type="AlphaFoldDB" id="A0A6P1TQ67"/>
<comment type="subcellular location">
    <subcellularLocation>
        <location evidence="9">Cytoplasm</location>
    </subcellularLocation>
</comment>
<dbReference type="EMBL" id="CP048000">
    <property type="protein sequence ID" value="QHQ61926.1"/>
    <property type="molecule type" value="Genomic_DNA"/>
</dbReference>
<dbReference type="InterPro" id="IPR010723">
    <property type="entry name" value="HemN_C"/>
</dbReference>
<dbReference type="CDD" id="cd01335">
    <property type="entry name" value="Radical_SAM"/>
    <property type="match status" value="1"/>
</dbReference>
<dbReference type="SFLD" id="SFLDG01082">
    <property type="entry name" value="B12-binding_domain_containing"/>
    <property type="match status" value="1"/>
</dbReference>
<dbReference type="Pfam" id="PF06969">
    <property type="entry name" value="HemN_C"/>
    <property type="match status" value="1"/>
</dbReference>
<dbReference type="GO" id="GO:0046872">
    <property type="term" value="F:metal ion binding"/>
    <property type="evidence" value="ECO:0007669"/>
    <property type="project" value="UniProtKB-UniRule"/>
</dbReference>
<evidence type="ECO:0000313" key="11">
    <source>
        <dbReference type="EMBL" id="QHQ61926.1"/>
    </source>
</evidence>
<keyword evidence="6 9" id="KW-0408">Iron</keyword>
<keyword evidence="8 9" id="KW-0143">Chaperone</keyword>
<evidence type="ECO:0000256" key="7">
    <source>
        <dbReference type="ARBA" id="ARBA00023014"/>
    </source>
</evidence>
<evidence type="ECO:0000256" key="6">
    <source>
        <dbReference type="ARBA" id="ARBA00023004"/>
    </source>
</evidence>
<dbReference type="PANTHER" id="PTHR13932:SF5">
    <property type="entry name" value="RADICAL S-ADENOSYL METHIONINE DOMAIN-CONTAINING PROTEIN 1, MITOCHONDRIAL"/>
    <property type="match status" value="1"/>
</dbReference>
<dbReference type="Proteomes" id="UP000464314">
    <property type="component" value="Chromosome"/>
</dbReference>
<dbReference type="KEGG" id="anr:Ana3638_14980"/>
<proteinExistence type="inferred from homology"/>
<dbReference type="SFLD" id="SFLDF00562">
    <property type="entry name" value="HemN-like__clustered_with_heat"/>
    <property type="match status" value="1"/>
</dbReference>
<evidence type="ECO:0000256" key="5">
    <source>
        <dbReference type="ARBA" id="ARBA00022723"/>
    </source>
</evidence>
<comment type="similarity">
    <text evidence="1">Belongs to the anaerobic coproporphyrinogen-III oxidase family. HemW subfamily.</text>
</comment>
<keyword evidence="4 9" id="KW-0949">S-adenosyl-L-methionine</keyword>
<dbReference type="Pfam" id="PF04055">
    <property type="entry name" value="Radical_SAM"/>
    <property type="match status" value="1"/>
</dbReference>
<dbReference type="SFLD" id="SFLDG01065">
    <property type="entry name" value="anaerobic_coproporphyrinogen-I"/>
    <property type="match status" value="1"/>
</dbReference>
<evidence type="ECO:0000256" key="3">
    <source>
        <dbReference type="ARBA" id="ARBA00022617"/>
    </source>
</evidence>
<keyword evidence="3 9" id="KW-0349">Heme</keyword>
<dbReference type="GO" id="GO:0006779">
    <property type="term" value="P:porphyrin-containing compound biosynthetic process"/>
    <property type="evidence" value="ECO:0007669"/>
    <property type="project" value="InterPro"/>
</dbReference>
<dbReference type="InterPro" id="IPR006638">
    <property type="entry name" value="Elp3/MiaA/NifB-like_rSAM"/>
</dbReference>
<evidence type="ECO:0000256" key="4">
    <source>
        <dbReference type="ARBA" id="ARBA00022691"/>
    </source>
</evidence>
<organism evidence="11 12">
    <name type="scientific">Anaerocolumna sedimenticola</name>
    <dbReference type="NCBI Taxonomy" id="2696063"/>
    <lineage>
        <taxon>Bacteria</taxon>
        <taxon>Bacillati</taxon>
        <taxon>Bacillota</taxon>
        <taxon>Clostridia</taxon>
        <taxon>Lachnospirales</taxon>
        <taxon>Lachnospiraceae</taxon>
        <taxon>Anaerocolumna</taxon>
    </lineage>
</organism>